<evidence type="ECO:0000313" key="4">
    <source>
        <dbReference type="Proteomes" id="UP000075260"/>
    </source>
</evidence>
<dbReference type="EMBL" id="JEMA01000602">
    <property type="protein sequence ID" value="KYF67962.1"/>
    <property type="molecule type" value="Genomic_DNA"/>
</dbReference>
<dbReference type="RefSeq" id="WP_061609437.1">
    <property type="nucleotide sequence ID" value="NZ_JEMA01000602.1"/>
</dbReference>
<dbReference type="PANTHER" id="PTHR42951:SF4">
    <property type="entry name" value="ACYL-COENZYME A THIOESTERASE MBLAC2"/>
    <property type="match status" value="1"/>
</dbReference>
<organism evidence="3 4">
    <name type="scientific">Sorangium cellulosum</name>
    <name type="common">Polyangium cellulosum</name>
    <dbReference type="NCBI Taxonomy" id="56"/>
    <lineage>
        <taxon>Bacteria</taxon>
        <taxon>Pseudomonadati</taxon>
        <taxon>Myxococcota</taxon>
        <taxon>Polyangia</taxon>
        <taxon>Polyangiales</taxon>
        <taxon>Polyangiaceae</taxon>
        <taxon>Sorangium</taxon>
    </lineage>
</organism>
<sequence length="320" mass="34249">MGGWRYEQGLRDVGNGCFAYLQPAGTWGLSNAGLVTSDGEALLVDTLFDLKRTREMLDAMRAATPAAAQIGTVVNTHANGDHCYGNALVAGATIVATRASAAEMDEIPAPMLATIMRHARSGAAGALGDYLLHCFGAFDFDGIAPTAPTRVFDGELALTVGAKEVRLLEVGPSHTKGDLLVHVPADRVIYTGDVLFIDVTPIMWAGPVGNWIKACDTILAADVDVIVPGHGPITDRKGVRAVRDYLVYIRDEARRRYDAGMSPADAARDIALGDYASWSDAERIAVNVHTLYREFSGGELAPPDLLEIFGLMAELARRPR</sequence>
<dbReference type="OrthoDB" id="5290005at2"/>
<dbReference type="InterPro" id="IPR001279">
    <property type="entry name" value="Metallo-B-lactamas"/>
</dbReference>
<proteinExistence type="inferred from homology"/>
<comment type="similarity">
    <text evidence="1">Belongs to the metallo-beta-lactamase superfamily. Class-B beta-lactamase family.</text>
</comment>
<feature type="domain" description="Metallo-beta-lactamase" evidence="2">
    <location>
        <begin position="29"/>
        <end position="230"/>
    </location>
</feature>
<evidence type="ECO:0000313" key="3">
    <source>
        <dbReference type="EMBL" id="KYF67962.1"/>
    </source>
</evidence>
<protein>
    <submittedName>
        <fullName evidence="3">MBL fold metallo-hydrolase</fullName>
    </submittedName>
</protein>
<dbReference type="Pfam" id="PF00753">
    <property type="entry name" value="Lactamase_B"/>
    <property type="match status" value="1"/>
</dbReference>
<dbReference type="CDD" id="cd16282">
    <property type="entry name" value="metallo-hydrolase-like_MBL-fold"/>
    <property type="match status" value="1"/>
</dbReference>
<dbReference type="SUPFAM" id="SSF56281">
    <property type="entry name" value="Metallo-hydrolase/oxidoreductase"/>
    <property type="match status" value="1"/>
</dbReference>
<evidence type="ECO:0000256" key="1">
    <source>
        <dbReference type="ARBA" id="ARBA00005250"/>
    </source>
</evidence>
<dbReference type="GO" id="GO:0017001">
    <property type="term" value="P:antibiotic catabolic process"/>
    <property type="evidence" value="ECO:0007669"/>
    <property type="project" value="UniProtKB-ARBA"/>
</dbReference>
<name>A0A150QJE7_SORCE</name>
<keyword evidence="3" id="KW-0378">Hydrolase</keyword>
<dbReference type="SMART" id="SM00849">
    <property type="entry name" value="Lactamase_B"/>
    <property type="match status" value="1"/>
</dbReference>
<reference evidence="3 4" key="1">
    <citation type="submission" date="2014-02" db="EMBL/GenBank/DDBJ databases">
        <title>The small core and large imbalanced accessory genome model reveals a collaborative survival strategy of Sorangium cellulosum strains in nature.</title>
        <authorList>
            <person name="Han K."/>
            <person name="Peng R."/>
            <person name="Blom J."/>
            <person name="Li Y.-Z."/>
        </authorList>
    </citation>
    <scope>NUCLEOTIDE SEQUENCE [LARGE SCALE GENOMIC DNA]</scope>
    <source>
        <strain evidence="3 4">So0008-312</strain>
    </source>
</reference>
<dbReference type="Gene3D" id="3.60.15.10">
    <property type="entry name" value="Ribonuclease Z/Hydroxyacylglutathione hydrolase-like"/>
    <property type="match status" value="1"/>
</dbReference>
<dbReference type="Proteomes" id="UP000075260">
    <property type="component" value="Unassembled WGS sequence"/>
</dbReference>
<comment type="caution">
    <text evidence="3">The sequence shown here is derived from an EMBL/GenBank/DDBJ whole genome shotgun (WGS) entry which is preliminary data.</text>
</comment>
<accession>A0A150QJE7</accession>
<dbReference type="PANTHER" id="PTHR42951">
    <property type="entry name" value="METALLO-BETA-LACTAMASE DOMAIN-CONTAINING"/>
    <property type="match status" value="1"/>
</dbReference>
<dbReference type="InterPro" id="IPR050855">
    <property type="entry name" value="NDM-1-like"/>
</dbReference>
<gene>
    <name evidence="3" type="ORF">BE15_29345</name>
</gene>
<dbReference type="GO" id="GO:0016787">
    <property type="term" value="F:hydrolase activity"/>
    <property type="evidence" value="ECO:0007669"/>
    <property type="project" value="UniProtKB-KW"/>
</dbReference>
<dbReference type="AlphaFoldDB" id="A0A150QJE7"/>
<evidence type="ECO:0000259" key="2">
    <source>
        <dbReference type="SMART" id="SM00849"/>
    </source>
</evidence>
<dbReference type="InterPro" id="IPR036866">
    <property type="entry name" value="RibonucZ/Hydroxyglut_hydro"/>
</dbReference>